<evidence type="ECO:0000256" key="1">
    <source>
        <dbReference type="SAM" id="MobiDB-lite"/>
    </source>
</evidence>
<proteinExistence type="predicted"/>
<organism evidence="2 3">
    <name type="scientific">Chlorella ohadii</name>
    <dbReference type="NCBI Taxonomy" id="2649997"/>
    <lineage>
        <taxon>Eukaryota</taxon>
        <taxon>Viridiplantae</taxon>
        <taxon>Chlorophyta</taxon>
        <taxon>core chlorophytes</taxon>
        <taxon>Trebouxiophyceae</taxon>
        <taxon>Chlorellales</taxon>
        <taxon>Chlorellaceae</taxon>
        <taxon>Chlorella clade</taxon>
        <taxon>Chlorella</taxon>
    </lineage>
</organism>
<gene>
    <name evidence="2" type="ORF">COHA_005403</name>
</gene>
<dbReference type="Proteomes" id="UP001205105">
    <property type="component" value="Unassembled WGS sequence"/>
</dbReference>
<comment type="caution">
    <text evidence="2">The sequence shown here is derived from an EMBL/GenBank/DDBJ whole genome shotgun (WGS) entry which is preliminary data.</text>
</comment>
<reference evidence="2" key="1">
    <citation type="submission" date="2020-11" db="EMBL/GenBank/DDBJ databases">
        <title>Chlorella ohadii genome sequencing and assembly.</title>
        <authorList>
            <person name="Murik O."/>
            <person name="Treves H."/>
            <person name="Kedem I."/>
            <person name="Shotland Y."/>
            <person name="Kaplan A."/>
        </authorList>
    </citation>
    <scope>NUCLEOTIDE SEQUENCE</scope>
    <source>
        <strain evidence="2">1</strain>
    </source>
</reference>
<keyword evidence="3" id="KW-1185">Reference proteome</keyword>
<evidence type="ECO:0000313" key="2">
    <source>
        <dbReference type="EMBL" id="KAI7840873.1"/>
    </source>
</evidence>
<protein>
    <submittedName>
        <fullName evidence="2">Uncharacterized protein</fullName>
    </submittedName>
</protein>
<name>A0AAD5H4R7_9CHLO</name>
<accession>A0AAD5H4R7</accession>
<dbReference type="AlphaFoldDB" id="A0AAD5H4R7"/>
<dbReference type="EMBL" id="JADXDR010000070">
    <property type="protein sequence ID" value="KAI7840873.1"/>
    <property type="molecule type" value="Genomic_DNA"/>
</dbReference>
<feature type="region of interest" description="Disordered" evidence="1">
    <location>
        <begin position="150"/>
        <end position="178"/>
    </location>
</feature>
<evidence type="ECO:0000313" key="3">
    <source>
        <dbReference type="Proteomes" id="UP001205105"/>
    </source>
</evidence>
<sequence length="285" mass="32058">MGVCIWGETVGFSGVQVDPKSFNRAVRRAEYEGLPAQPLSLLDTCARVIALEMERDCSAMDLSRQVAGLAPDLQRLVCRDIFRFDHYQPAPMPSKEQLFGLRRAALQRAEALGWEAEAEEDSEGEDFWNEWRVSAAVACCGDGFDDEQYWEDPESGSGMDDWESGGPNQARPKRISQASRWEKGTRGMRGRIRRRPRLSFYHPEVFDNCGGDHGDRVWLRTVPNCFIFNQEDFRDARPGQQVAVVHGAVPSAREKLLLADAVRLLRLEPLAKEAQLVAVYTLNAG</sequence>